<evidence type="ECO:0000313" key="2">
    <source>
        <dbReference type="Proteomes" id="UP000789375"/>
    </source>
</evidence>
<dbReference type="EMBL" id="CAJVPP010023737">
    <property type="protein sequence ID" value="CAG8748064.1"/>
    <property type="molecule type" value="Genomic_DNA"/>
</dbReference>
<keyword evidence="2" id="KW-1185">Reference proteome</keyword>
<feature type="non-terminal residue" evidence="1">
    <location>
        <position position="1"/>
    </location>
</feature>
<gene>
    <name evidence="1" type="ORF">FMOSSE_LOCUS16501</name>
</gene>
<accession>A0A9N9IR85</accession>
<dbReference type="Proteomes" id="UP000789375">
    <property type="component" value="Unassembled WGS sequence"/>
</dbReference>
<protein>
    <submittedName>
        <fullName evidence="1">14586_t:CDS:1</fullName>
    </submittedName>
</protein>
<name>A0A9N9IR85_FUNMO</name>
<sequence>QNVNITSERIIINNGIKRNDLGRMNQTCIHCDAKFWIEEKNRNSSFAYPTFLTCYAHGKVRLPRLVEPPPYLLNLYTSSNFDAISFWKNIRRYNNILVCTSFGANINTIPGQGISDFRIHGQVYHRIGSLLPEEGSQPAFA</sequence>
<comment type="caution">
    <text evidence="1">The sequence shown here is derived from an EMBL/GenBank/DDBJ whole genome shotgun (WGS) entry which is preliminary data.</text>
</comment>
<dbReference type="PANTHER" id="PTHR45786:SF74">
    <property type="entry name" value="ATP-DEPENDENT DNA HELICASE"/>
    <property type="match status" value="1"/>
</dbReference>
<proteinExistence type="predicted"/>
<dbReference type="AlphaFoldDB" id="A0A9N9IR85"/>
<evidence type="ECO:0000313" key="1">
    <source>
        <dbReference type="EMBL" id="CAG8748064.1"/>
    </source>
</evidence>
<reference evidence="1" key="1">
    <citation type="submission" date="2021-06" db="EMBL/GenBank/DDBJ databases">
        <authorList>
            <person name="Kallberg Y."/>
            <person name="Tangrot J."/>
            <person name="Rosling A."/>
        </authorList>
    </citation>
    <scope>NUCLEOTIDE SEQUENCE</scope>
    <source>
        <strain evidence="1">87-6 pot B 2015</strain>
    </source>
</reference>
<dbReference type="PANTHER" id="PTHR45786">
    <property type="entry name" value="DNA BINDING PROTEIN-LIKE"/>
    <property type="match status" value="1"/>
</dbReference>
<organism evidence="1 2">
    <name type="scientific">Funneliformis mosseae</name>
    <name type="common">Endomycorrhizal fungus</name>
    <name type="synonym">Glomus mosseae</name>
    <dbReference type="NCBI Taxonomy" id="27381"/>
    <lineage>
        <taxon>Eukaryota</taxon>
        <taxon>Fungi</taxon>
        <taxon>Fungi incertae sedis</taxon>
        <taxon>Mucoromycota</taxon>
        <taxon>Glomeromycotina</taxon>
        <taxon>Glomeromycetes</taxon>
        <taxon>Glomerales</taxon>
        <taxon>Glomeraceae</taxon>
        <taxon>Funneliformis</taxon>
    </lineage>
</organism>